<dbReference type="STRING" id="6832.A0A553PGA8"/>
<dbReference type="InterPro" id="IPR027417">
    <property type="entry name" value="P-loop_NTPase"/>
</dbReference>
<dbReference type="InterPro" id="IPR051589">
    <property type="entry name" value="Sialate-O-sulfotransferase"/>
</dbReference>
<evidence type="ECO:0000256" key="1">
    <source>
        <dbReference type="ARBA" id="ARBA00010236"/>
    </source>
</evidence>
<dbReference type="OMA" id="NAAWISH"/>
<comment type="caution">
    <text evidence="2">The sequence shown here is derived from an EMBL/GenBank/DDBJ whole genome shotgun (WGS) entry which is preliminary data.</text>
</comment>
<dbReference type="PANTHER" id="PTHR45964">
    <property type="entry name" value="WSCD FAMILY MEMBER CG9164"/>
    <property type="match status" value="1"/>
</dbReference>
<accession>A0A553PGA8</accession>
<protein>
    <recommendedName>
        <fullName evidence="4">Sulfotransferase domain-containing protein</fullName>
    </recommendedName>
</protein>
<keyword evidence="3" id="KW-1185">Reference proteome</keyword>
<evidence type="ECO:0008006" key="4">
    <source>
        <dbReference type="Google" id="ProtNLM"/>
    </source>
</evidence>
<dbReference type="PANTHER" id="PTHR45964:SF5">
    <property type="entry name" value="WSCD FAMILY MEMBER CG9164"/>
    <property type="match status" value="1"/>
</dbReference>
<dbReference type="EMBL" id="VCGU01000004">
    <property type="protein sequence ID" value="TRY76716.1"/>
    <property type="molecule type" value="Genomic_DNA"/>
</dbReference>
<evidence type="ECO:0000313" key="2">
    <source>
        <dbReference type="EMBL" id="TRY76716.1"/>
    </source>
</evidence>
<proteinExistence type="inferred from homology"/>
<reference evidence="2 3" key="1">
    <citation type="journal article" date="2018" name="Nat. Ecol. Evol.">
        <title>Genomic signatures of mitonuclear coevolution across populations of Tigriopus californicus.</title>
        <authorList>
            <person name="Barreto F.S."/>
            <person name="Watson E.T."/>
            <person name="Lima T.G."/>
            <person name="Willett C.S."/>
            <person name="Edmands S."/>
            <person name="Li W."/>
            <person name="Burton R.S."/>
        </authorList>
    </citation>
    <scope>NUCLEOTIDE SEQUENCE [LARGE SCALE GENOMIC DNA]</scope>
    <source>
        <strain evidence="2 3">San Diego</strain>
    </source>
</reference>
<comment type="similarity">
    <text evidence="1">Belongs to the WSCD family.</text>
</comment>
<name>A0A553PGA8_TIGCA</name>
<sequence>MASISVLKIVGQGPLSLQQPETVDWCHPLHLKSDVGPVVALASFPGSGNTWFRYLLQQASGIFTGSVYRNMKLRMNGYPGEGIANGSVSVIKTHKSTDLHLQGYDKVVLLVRDPSSAILAEFNRKAGGQVGYASPERFKENNGKQWRELVCKAGISWQTMNAAWISHF</sequence>
<evidence type="ECO:0000313" key="3">
    <source>
        <dbReference type="Proteomes" id="UP000318571"/>
    </source>
</evidence>
<organism evidence="2 3">
    <name type="scientific">Tigriopus californicus</name>
    <name type="common">Marine copepod</name>
    <dbReference type="NCBI Taxonomy" id="6832"/>
    <lineage>
        <taxon>Eukaryota</taxon>
        <taxon>Metazoa</taxon>
        <taxon>Ecdysozoa</taxon>
        <taxon>Arthropoda</taxon>
        <taxon>Crustacea</taxon>
        <taxon>Multicrustacea</taxon>
        <taxon>Hexanauplia</taxon>
        <taxon>Copepoda</taxon>
        <taxon>Harpacticoida</taxon>
        <taxon>Harpacticidae</taxon>
        <taxon>Tigriopus</taxon>
    </lineage>
</organism>
<dbReference type="Gene3D" id="3.40.50.300">
    <property type="entry name" value="P-loop containing nucleotide triphosphate hydrolases"/>
    <property type="match status" value="1"/>
</dbReference>
<dbReference type="AlphaFoldDB" id="A0A553PGA8"/>
<gene>
    <name evidence="2" type="ORF">TCAL_14127</name>
</gene>
<dbReference type="SUPFAM" id="SSF52540">
    <property type="entry name" value="P-loop containing nucleoside triphosphate hydrolases"/>
    <property type="match status" value="1"/>
</dbReference>
<dbReference type="Proteomes" id="UP000318571">
    <property type="component" value="Chromosome 5"/>
</dbReference>